<dbReference type="Proteomes" id="UP001595075">
    <property type="component" value="Unassembled WGS sequence"/>
</dbReference>
<feature type="compositionally biased region" description="Basic and acidic residues" evidence="1">
    <location>
        <begin position="199"/>
        <end position="210"/>
    </location>
</feature>
<comment type="caution">
    <text evidence="2">The sequence shown here is derived from an EMBL/GenBank/DDBJ whole genome shotgun (WGS) entry which is preliminary data.</text>
</comment>
<keyword evidence="3" id="KW-1185">Reference proteome</keyword>
<name>A0ABR4BV90_9HELO</name>
<evidence type="ECO:0000313" key="3">
    <source>
        <dbReference type="Proteomes" id="UP001595075"/>
    </source>
</evidence>
<feature type="compositionally biased region" description="Low complexity" evidence="1">
    <location>
        <begin position="128"/>
        <end position="153"/>
    </location>
</feature>
<dbReference type="EMBL" id="JAZHXI010000018">
    <property type="protein sequence ID" value="KAL2061530.1"/>
    <property type="molecule type" value="Genomic_DNA"/>
</dbReference>
<proteinExistence type="predicted"/>
<protein>
    <submittedName>
        <fullName evidence="2">Uncharacterized protein</fullName>
    </submittedName>
</protein>
<reference evidence="2 3" key="1">
    <citation type="journal article" date="2024" name="Commun. Biol.">
        <title>Comparative genomic analysis of thermophilic fungi reveals convergent evolutionary adaptations and gene losses.</title>
        <authorList>
            <person name="Steindorff A.S."/>
            <person name="Aguilar-Pontes M.V."/>
            <person name="Robinson A.J."/>
            <person name="Andreopoulos B."/>
            <person name="LaButti K."/>
            <person name="Kuo A."/>
            <person name="Mondo S."/>
            <person name="Riley R."/>
            <person name="Otillar R."/>
            <person name="Haridas S."/>
            <person name="Lipzen A."/>
            <person name="Grimwood J."/>
            <person name="Schmutz J."/>
            <person name="Clum A."/>
            <person name="Reid I.D."/>
            <person name="Moisan M.C."/>
            <person name="Butler G."/>
            <person name="Nguyen T.T.M."/>
            <person name="Dewar K."/>
            <person name="Conant G."/>
            <person name="Drula E."/>
            <person name="Henrissat B."/>
            <person name="Hansel C."/>
            <person name="Singer S."/>
            <person name="Hutchinson M.I."/>
            <person name="de Vries R.P."/>
            <person name="Natvig D.O."/>
            <person name="Powell A.J."/>
            <person name="Tsang A."/>
            <person name="Grigoriev I.V."/>
        </authorList>
    </citation>
    <scope>NUCLEOTIDE SEQUENCE [LARGE SCALE GENOMIC DNA]</scope>
    <source>
        <strain evidence="2 3">CBS 494.80</strain>
    </source>
</reference>
<accession>A0ABR4BV90</accession>
<sequence length="287" mass="31060">MNTSLHHSTTSHLADNTDWVIISINPQTGNIIQQDEYEYALERFLESLKELRRYAREEDDGEEGVQFGGRLAKGIISVDKSYEENEAKVDKTEHSPTSQEYGDRNRPGDGHPSIGLGITFKSSINNINNDPGTSSSSNSNSNPRESANSSPSPHTDIDFADLDGLSDPESHSRSWSTYTNSNASEKSSSDALGHEDEDVGKREVSDELEKLSSGTGFGDDEEGRKADLDEGEDGVVEDGGGGDRECGVDDGIGNAQDGTGDGVQLAAAAHAVILAWLWAMEHWGWIE</sequence>
<evidence type="ECO:0000256" key="1">
    <source>
        <dbReference type="SAM" id="MobiDB-lite"/>
    </source>
</evidence>
<feature type="region of interest" description="Disordered" evidence="1">
    <location>
        <begin position="83"/>
        <end position="257"/>
    </location>
</feature>
<gene>
    <name evidence="2" type="ORF">VTL71DRAFT_6907</name>
</gene>
<feature type="compositionally biased region" description="Basic and acidic residues" evidence="1">
    <location>
        <begin position="83"/>
        <end position="94"/>
    </location>
</feature>
<evidence type="ECO:0000313" key="2">
    <source>
        <dbReference type="EMBL" id="KAL2061530.1"/>
    </source>
</evidence>
<organism evidence="2 3">
    <name type="scientific">Oculimacula yallundae</name>
    <dbReference type="NCBI Taxonomy" id="86028"/>
    <lineage>
        <taxon>Eukaryota</taxon>
        <taxon>Fungi</taxon>
        <taxon>Dikarya</taxon>
        <taxon>Ascomycota</taxon>
        <taxon>Pezizomycotina</taxon>
        <taxon>Leotiomycetes</taxon>
        <taxon>Helotiales</taxon>
        <taxon>Ploettnerulaceae</taxon>
        <taxon>Oculimacula</taxon>
    </lineage>
</organism>
<feature type="compositionally biased region" description="Polar residues" evidence="1">
    <location>
        <begin position="173"/>
        <end position="190"/>
    </location>
</feature>